<dbReference type="GO" id="GO:0046872">
    <property type="term" value="F:metal ion binding"/>
    <property type="evidence" value="ECO:0007669"/>
    <property type="project" value="UniProtKB-KW"/>
</dbReference>
<dbReference type="PIRSF" id="PIRSF000099">
    <property type="entry name" value="Histidinol_dh"/>
    <property type="match status" value="1"/>
</dbReference>
<dbReference type="PANTHER" id="PTHR21256:SF2">
    <property type="entry name" value="HISTIDINE BIOSYNTHESIS TRIFUNCTIONAL PROTEIN"/>
    <property type="match status" value="1"/>
</dbReference>
<dbReference type="InterPro" id="IPR012131">
    <property type="entry name" value="Hstdl_DH"/>
</dbReference>
<evidence type="ECO:0000256" key="3">
    <source>
        <dbReference type="ARBA" id="ARBA00022723"/>
    </source>
</evidence>
<dbReference type="Pfam" id="PF00815">
    <property type="entry name" value="Histidinol_dh"/>
    <property type="match status" value="1"/>
</dbReference>
<dbReference type="GO" id="GO:0004399">
    <property type="term" value="F:histidinol dehydrogenase activity"/>
    <property type="evidence" value="ECO:0007669"/>
    <property type="project" value="UniProtKB-EC"/>
</dbReference>
<reference evidence="8 9" key="1">
    <citation type="submission" date="2013-05" db="EMBL/GenBank/DDBJ databases">
        <title>Draft genome sequence of Rubidibacter lacunae KORDI 51-2.</title>
        <authorList>
            <person name="Choi D.H."/>
            <person name="Noh J.H."/>
            <person name="Kwon K.-K."/>
            <person name="Lee J.-H."/>
            <person name="Ryu J.-Y."/>
        </authorList>
    </citation>
    <scope>NUCLEOTIDE SEQUENCE [LARGE SCALE GENOMIC DNA]</scope>
    <source>
        <strain evidence="8 9">KORDI 51-2</strain>
    </source>
</reference>
<evidence type="ECO:0000256" key="2">
    <source>
        <dbReference type="ARBA" id="ARBA00010178"/>
    </source>
</evidence>
<comment type="cofactor">
    <cofactor evidence="1">
        <name>Zn(2+)</name>
        <dbReference type="ChEBI" id="CHEBI:29105"/>
    </cofactor>
</comment>
<dbReference type="GO" id="GO:0005829">
    <property type="term" value="C:cytosol"/>
    <property type="evidence" value="ECO:0007669"/>
    <property type="project" value="TreeGrafter"/>
</dbReference>
<evidence type="ECO:0000313" key="9">
    <source>
        <dbReference type="Proteomes" id="UP000016960"/>
    </source>
</evidence>
<dbReference type="GO" id="GO:0051287">
    <property type="term" value="F:NAD binding"/>
    <property type="evidence" value="ECO:0007669"/>
    <property type="project" value="InterPro"/>
</dbReference>
<dbReference type="PRINTS" id="PR00083">
    <property type="entry name" value="HOLDHDRGNASE"/>
</dbReference>
<name>U5DTZ5_9CHRO</name>
<dbReference type="PANTHER" id="PTHR21256">
    <property type="entry name" value="HISTIDINOL DEHYDROGENASE HDH"/>
    <property type="match status" value="1"/>
</dbReference>
<sequence>MLRIITNVAEARMELRRIGNRIRDIQIADREAAVRELFGRVRRIGDRAIFEAGAREPLRTTGSELDAAYQQLSKEAIDALRAAYREVEAFHRQQLLHPWVQFGAGGRVWGRRYQPVDCAGIYVDGGQSAGAATTIALAVPARIAGVARAVLVAAPEADGRVHPAVLVAAQEAGITEIYRVRGAAAIAALTYGTETIPAANAIAGVGDVDVALAKQLAYGTTGVDGLQGLTELAIVADDSADPAIVAADMLAEAERDSMAAAVLLTADIDFARGVQKAVEQLLPAHPRRTLAEKAIAHYGSIAVVGSMAEAIALANEFAPERLALAVRDPWALLESVRHAGTIFLGQETPLAAGDYLAGCDRALPASGGARYASGVGVETFLKASRLVQYPAAALEGGIATLATLADLEGRYAQVKALSLRQQLDDKSAFG</sequence>
<dbReference type="InterPro" id="IPR016161">
    <property type="entry name" value="Ald_DH/histidinol_DH"/>
</dbReference>
<keyword evidence="4" id="KW-0862">Zinc</keyword>
<dbReference type="Proteomes" id="UP000016960">
    <property type="component" value="Unassembled WGS sequence"/>
</dbReference>
<keyword evidence="5 6" id="KW-0560">Oxidoreductase</keyword>
<gene>
    <name evidence="8" type="ORF">KR51_00000410</name>
</gene>
<dbReference type="eggNOG" id="COG0141">
    <property type="taxonomic scope" value="Bacteria"/>
</dbReference>
<keyword evidence="3" id="KW-0479">Metal-binding</keyword>
<evidence type="ECO:0000256" key="6">
    <source>
        <dbReference type="PIRNR" id="PIRNR000099"/>
    </source>
</evidence>
<dbReference type="STRING" id="582515.KR51_00000410"/>
<evidence type="ECO:0000256" key="1">
    <source>
        <dbReference type="ARBA" id="ARBA00001947"/>
    </source>
</evidence>
<keyword evidence="9" id="KW-1185">Reference proteome</keyword>
<dbReference type="CDD" id="cd06572">
    <property type="entry name" value="Histidinol_dh"/>
    <property type="match status" value="1"/>
</dbReference>
<evidence type="ECO:0000256" key="4">
    <source>
        <dbReference type="ARBA" id="ARBA00022833"/>
    </source>
</evidence>
<dbReference type="PATRIC" id="fig|582515.4.peg.51"/>
<dbReference type="EMBL" id="ASSJ01000001">
    <property type="protein sequence ID" value="ERN43150.1"/>
    <property type="molecule type" value="Genomic_DNA"/>
</dbReference>
<dbReference type="GO" id="GO:0000105">
    <property type="term" value="P:L-histidine biosynthetic process"/>
    <property type="evidence" value="ECO:0007669"/>
    <property type="project" value="InterPro"/>
</dbReference>
<evidence type="ECO:0000313" key="8">
    <source>
        <dbReference type="EMBL" id="ERN43150.1"/>
    </source>
</evidence>
<dbReference type="FunFam" id="3.40.50.1980:FF:000001">
    <property type="entry name" value="Histidinol dehydrogenase"/>
    <property type="match status" value="1"/>
</dbReference>
<dbReference type="RefSeq" id="WP_022603692.1">
    <property type="nucleotide sequence ID" value="NZ_ASSJ01000001.1"/>
</dbReference>
<comment type="similarity">
    <text evidence="2 6 7">Belongs to the histidinol dehydrogenase family.</text>
</comment>
<dbReference type="EC" id="1.1.1.23" evidence="8"/>
<organism evidence="8 9">
    <name type="scientific">Rubidibacter lacunae KORDI 51-2</name>
    <dbReference type="NCBI Taxonomy" id="582515"/>
    <lineage>
        <taxon>Bacteria</taxon>
        <taxon>Bacillati</taxon>
        <taxon>Cyanobacteriota</taxon>
        <taxon>Cyanophyceae</taxon>
        <taxon>Oscillatoriophycideae</taxon>
        <taxon>Chroococcales</taxon>
        <taxon>Aphanothecaceae</taxon>
        <taxon>Rubidibacter</taxon>
    </lineage>
</organism>
<dbReference type="OrthoDB" id="9805269at2"/>
<dbReference type="Gene3D" id="1.20.5.1300">
    <property type="match status" value="1"/>
</dbReference>
<dbReference type="AlphaFoldDB" id="U5DTZ5"/>
<comment type="caution">
    <text evidence="8">The sequence shown here is derived from an EMBL/GenBank/DDBJ whole genome shotgun (WGS) entry which is preliminary data.</text>
</comment>
<accession>U5DTZ5</accession>
<evidence type="ECO:0000256" key="5">
    <source>
        <dbReference type="ARBA" id="ARBA00023002"/>
    </source>
</evidence>
<proteinExistence type="inferred from homology"/>
<evidence type="ECO:0000256" key="7">
    <source>
        <dbReference type="RuleBase" id="RU004175"/>
    </source>
</evidence>
<dbReference type="NCBIfam" id="TIGR00069">
    <property type="entry name" value="hisD"/>
    <property type="match status" value="1"/>
</dbReference>
<dbReference type="InterPro" id="IPR022695">
    <property type="entry name" value="Histidinol_DH_monofunct"/>
</dbReference>
<dbReference type="InParanoid" id="U5DTZ5"/>
<protein>
    <submittedName>
        <fullName evidence="8">Histidinol dehydrogenase</fullName>
        <ecNumber evidence="8">1.1.1.23</ecNumber>
    </submittedName>
</protein>
<dbReference type="Gene3D" id="3.40.50.1980">
    <property type="entry name" value="Nitrogenase molybdenum iron protein domain"/>
    <property type="match status" value="2"/>
</dbReference>
<dbReference type="SUPFAM" id="SSF53720">
    <property type="entry name" value="ALDH-like"/>
    <property type="match status" value="1"/>
</dbReference>